<dbReference type="Pfam" id="PF01261">
    <property type="entry name" value="AP_endonuc_2"/>
    <property type="match status" value="1"/>
</dbReference>
<dbReference type="EMBL" id="CADIKM010000014">
    <property type="protein sequence ID" value="CAB3791687.1"/>
    <property type="molecule type" value="Genomic_DNA"/>
</dbReference>
<evidence type="ECO:0000313" key="3">
    <source>
        <dbReference type="Proteomes" id="UP000494115"/>
    </source>
</evidence>
<dbReference type="InterPro" id="IPR013022">
    <property type="entry name" value="Xyl_isomerase-like_TIM-brl"/>
</dbReference>
<dbReference type="InterPro" id="IPR050312">
    <property type="entry name" value="IolE/XylAMocC-like"/>
</dbReference>
<keyword evidence="3" id="KW-1185">Reference proteome</keyword>
<name>A0A6S7B8S2_9BURK</name>
<sequence length="293" mass="31472">MNPLGIHALVWAGDLSPASAHKVIENSKAAGFDLVELSLHDPSTLDVALTRRLLEEQQLQVGCSRGLAFNADVSSEDPACVARGVALLEQAVSLTQALGGTYFGGVPYSALGKYNHPLTPGGRRNVVGSLRRLAAFAAERGVTIGIEVVNRYESNVINTARQALQLIDDVGANNMVVHLDTYHMNIEEIDFVKPVLECGDRLGYVHIGESHRGYLGSGTIDFTSFFHALAQIDYRGPITFESFSSAVVAQGLSNDLAVWRNLWQDGMDLATHAHGFIKAQAKGAGLGIADRGY</sequence>
<dbReference type="Proteomes" id="UP000494115">
    <property type="component" value="Unassembled WGS sequence"/>
</dbReference>
<dbReference type="Gene3D" id="3.20.20.150">
    <property type="entry name" value="Divalent-metal-dependent TIM barrel enzymes"/>
    <property type="match status" value="1"/>
</dbReference>
<evidence type="ECO:0000313" key="2">
    <source>
        <dbReference type="EMBL" id="CAB3791687.1"/>
    </source>
</evidence>
<organism evidence="2 3">
    <name type="scientific">Pararobbsia alpina</name>
    <dbReference type="NCBI Taxonomy" id="621374"/>
    <lineage>
        <taxon>Bacteria</taxon>
        <taxon>Pseudomonadati</taxon>
        <taxon>Pseudomonadota</taxon>
        <taxon>Betaproteobacteria</taxon>
        <taxon>Burkholderiales</taxon>
        <taxon>Burkholderiaceae</taxon>
        <taxon>Pararobbsia</taxon>
    </lineage>
</organism>
<dbReference type="PANTHER" id="PTHR12110:SF41">
    <property type="entry name" value="INOSOSE DEHYDRATASE"/>
    <property type="match status" value="1"/>
</dbReference>
<dbReference type="AlphaFoldDB" id="A0A6S7B8S2"/>
<reference evidence="2 3" key="1">
    <citation type="submission" date="2020-04" db="EMBL/GenBank/DDBJ databases">
        <authorList>
            <person name="De Canck E."/>
        </authorList>
    </citation>
    <scope>NUCLEOTIDE SEQUENCE [LARGE SCALE GENOMIC DNA]</scope>
    <source>
        <strain evidence="2 3">LMG 28138</strain>
    </source>
</reference>
<keyword evidence="2" id="KW-0413">Isomerase</keyword>
<proteinExistence type="predicted"/>
<feature type="domain" description="Xylose isomerase-like TIM barrel" evidence="1">
    <location>
        <begin position="25"/>
        <end position="247"/>
    </location>
</feature>
<gene>
    <name evidence="2" type="ORF">LMG28138_03211</name>
</gene>
<dbReference type="PANTHER" id="PTHR12110">
    <property type="entry name" value="HYDROXYPYRUVATE ISOMERASE"/>
    <property type="match status" value="1"/>
</dbReference>
<dbReference type="SUPFAM" id="SSF51658">
    <property type="entry name" value="Xylose isomerase-like"/>
    <property type="match status" value="1"/>
</dbReference>
<dbReference type="InterPro" id="IPR036237">
    <property type="entry name" value="Xyl_isomerase-like_sf"/>
</dbReference>
<evidence type="ECO:0000259" key="1">
    <source>
        <dbReference type="Pfam" id="PF01261"/>
    </source>
</evidence>
<protein>
    <submittedName>
        <fullName evidence="2">L-ribulose 3-epimerase</fullName>
        <ecNumber evidence="2">5.1.3.31</ecNumber>
    </submittedName>
</protein>
<dbReference type="GO" id="GO:0016853">
    <property type="term" value="F:isomerase activity"/>
    <property type="evidence" value="ECO:0007669"/>
    <property type="project" value="UniProtKB-KW"/>
</dbReference>
<accession>A0A6S7B8S2</accession>
<dbReference type="EC" id="5.1.3.31" evidence="2"/>
<dbReference type="RefSeq" id="WP_175105739.1">
    <property type="nucleotide sequence ID" value="NZ_CADIKM010000014.1"/>
</dbReference>